<comment type="catalytic activity">
    <reaction evidence="2">
        <text>ATP-independent breakage of single-stranded DNA, followed by passage and rejoining.</text>
        <dbReference type="EC" id="5.6.2.1"/>
    </reaction>
</comment>
<evidence type="ECO:0000259" key="4">
    <source>
        <dbReference type="PROSITE" id="PS52039"/>
    </source>
</evidence>
<dbReference type="EMBL" id="QGKV02000832">
    <property type="protein sequence ID" value="KAF3545304.1"/>
    <property type="molecule type" value="Genomic_DNA"/>
</dbReference>
<evidence type="ECO:0000256" key="3">
    <source>
        <dbReference type="SAM" id="MobiDB-lite"/>
    </source>
</evidence>
<proteinExistence type="inferred from homology"/>
<keyword evidence="1 2" id="KW-0413">Isomerase</keyword>
<keyword evidence="2" id="KW-0799">Topoisomerase</keyword>
<dbReference type="Pfam" id="PF01131">
    <property type="entry name" value="Topoisom_bac"/>
    <property type="match status" value="1"/>
</dbReference>
<dbReference type="PROSITE" id="PS52039">
    <property type="entry name" value="TOPO_IA_2"/>
    <property type="match status" value="1"/>
</dbReference>
<dbReference type="SMART" id="SM00436">
    <property type="entry name" value="TOP1Bc"/>
    <property type="match status" value="1"/>
</dbReference>
<evidence type="ECO:0000313" key="5">
    <source>
        <dbReference type="EMBL" id="KAF3545304.1"/>
    </source>
</evidence>
<dbReference type="PANTHER" id="PTHR11390">
    <property type="entry name" value="PROKARYOTIC DNA TOPOISOMERASE"/>
    <property type="match status" value="1"/>
</dbReference>
<feature type="region of interest" description="Disordered" evidence="3">
    <location>
        <begin position="211"/>
        <end position="251"/>
    </location>
</feature>
<dbReference type="Gene3D" id="1.10.460.10">
    <property type="entry name" value="Topoisomerase I, domain 2"/>
    <property type="match status" value="1"/>
</dbReference>
<dbReference type="InterPro" id="IPR013825">
    <property type="entry name" value="Topo_IA_cen_sub2"/>
</dbReference>
<feature type="compositionally biased region" description="Basic and acidic residues" evidence="3">
    <location>
        <begin position="242"/>
        <end position="251"/>
    </location>
</feature>
<dbReference type="EC" id="5.6.2.1" evidence="2"/>
<evidence type="ECO:0000256" key="1">
    <source>
        <dbReference type="ARBA" id="ARBA00023235"/>
    </source>
</evidence>
<comment type="function">
    <text evidence="2">Introduces a single-strand break via transesterification at a target site in duplex DNA. Releases the supercoiling and torsional tension of DNA introduced during the DNA replication and transcription by transiently cleaving and rejoining one strand of the DNA duplex. The scissile phosphodiester is attacked by the catalytic tyrosine of the enzyme, resulting in the formation of a DNA-(5'-phosphotyrosyl)-enzyme intermediate and the expulsion of a 3'-OH DNA strand.</text>
</comment>
<feature type="compositionally biased region" description="Basic and acidic residues" evidence="3">
    <location>
        <begin position="216"/>
        <end position="235"/>
    </location>
</feature>
<dbReference type="InterPro" id="IPR000380">
    <property type="entry name" value="Topo_IA"/>
</dbReference>
<dbReference type="InterPro" id="IPR013824">
    <property type="entry name" value="Topo_IA_cen_sub1"/>
</dbReference>
<feature type="domain" description="Topo IA-type catalytic" evidence="4">
    <location>
        <begin position="78"/>
        <end position="251"/>
    </location>
</feature>
<dbReference type="InterPro" id="IPR023405">
    <property type="entry name" value="Topo_IA_core_domain"/>
</dbReference>
<accession>A0ABQ7BZJ9</accession>
<name>A0ABQ7BZJ9_BRACR</name>
<dbReference type="InterPro" id="IPR013497">
    <property type="entry name" value="Topo_IA_cen"/>
</dbReference>
<dbReference type="InterPro" id="IPR003601">
    <property type="entry name" value="Topo_IA_2"/>
</dbReference>
<gene>
    <name evidence="5" type="ORF">DY000_02010278</name>
</gene>
<evidence type="ECO:0000313" key="6">
    <source>
        <dbReference type="Proteomes" id="UP000266723"/>
    </source>
</evidence>
<dbReference type="Proteomes" id="UP000266723">
    <property type="component" value="Unassembled WGS sequence"/>
</dbReference>
<protein>
    <recommendedName>
        <fullName evidence="2">DNA topoisomerase</fullName>
        <ecNumber evidence="2">5.6.2.1</ecNumber>
    </recommendedName>
</protein>
<dbReference type="Gene3D" id="2.70.20.10">
    <property type="entry name" value="Topoisomerase I, domain 3"/>
    <property type="match status" value="1"/>
</dbReference>
<reference evidence="5 6" key="1">
    <citation type="journal article" date="2020" name="BMC Genomics">
        <title>Intraspecific diversification of the crop wild relative Brassica cretica Lam. using demographic model selection.</title>
        <authorList>
            <person name="Kioukis A."/>
            <person name="Michalopoulou V.A."/>
            <person name="Briers L."/>
            <person name="Pirintsos S."/>
            <person name="Studholme D.J."/>
            <person name="Pavlidis P."/>
            <person name="Sarris P.F."/>
        </authorList>
    </citation>
    <scope>NUCLEOTIDE SEQUENCE [LARGE SCALE GENOMIC DNA]</scope>
    <source>
        <strain evidence="6">cv. PFS-1207/04</strain>
    </source>
</reference>
<organism evidence="5 6">
    <name type="scientific">Brassica cretica</name>
    <name type="common">Mustard</name>
    <dbReference type="NCBI Taxonomy" id="69181"/>
    <lineage>
        <taxon>Eukaryota</taxon>
        <taxon>Viridiplantae</taxon>
        <taxon>Streptophyta</taxon>
        <taxon>Embryophyta</taxon>
        <taxon>Tracheophyta</taxon>
        <taxon>Spermatophyta</taxon>
        <taxon>Magnoliopsida</taxon>
        <taxon>eudicotyledons</taxon>
        <taxon>Gunneridae</taxon>
        <taxon>Pentapetalae</taxon>
        <taxon>rosids</taxon>
        <taxon>malvids</taxon>
        <taxon>Brassicales</taxon>
        <taxon>Brassicaceae</taxon>
        <taxon>Brassiceae</taxon>
        <taxon>Brassica</taxon>
    </lineage>
</organism>
<comment type="similarity">
    <text evidence="2">Belongs to the type IA topoisomerase family.</text>
</comment>
<dbReference type="SUPFAM" id="SSF56712">
    <property type="entry name" value="Prokaryotic type I DNA topoisomerase"/>
    <property type="match status" value="1"/>
</dbReference>
<evidence type="ECO:0000256" key="2">
    <source>
        <dbReference type="RuleBase" id="RU362092"/>
    </source>
</evidence>
<comment type="caution">
    <text evidence="5">The sequence shown here is derived from an EMBL/GenBank/DDBJ whole genome shotgun (WGS) entry which is preliminary data.</text>
</comment>
<dbReference type="PANTHER" id="PTHR11390:SF21">
    <property type="entry name" value="DNA TOPOISOMERASE 3-ALPHA"/>
    <property type="match status" value="1"/>
</dbReference>
<keyword evidence="6" id="KW-1185">Reference proteome</keyword>
<sequence>MAKRVEDHAKWITKVLHTRHFDEKVTIGDGVLLLEVRTSRRAVDIYSKQTNYHQKFWGEIIFFLALTKPFLYTRRGNDFDQTEMEQVRTTASMCIPYIATMRPDDMNRCICALRRRPSCTAAEAMSMSGGDCERVRSSGTHPRQATPDATMLLKDRFSIDSTGDKERSRVISYGPCQFPTLGFIVERYWEIQAHEPEEFWTVNCSHESEDGLATKAENKDPSGGEIVEKVRREGAKEDDEITENRPHLDLL</sequence>
<keyword evidence="2" id="KW-0238">DNA-binding</keyword>